<reference evidence="15" key="2">
    <citation type="journal article" date="2008" name="Nucleic Acids Res.">
        <title>The rice annotation project database (RAP-DB): 2008 update.</title>
        <authorList>
            <consortium name="The rice annotation project (RAP)"/>
        </authorList>
    </citation>
    <scope>GENOME REANNOTATION</scope>
    <source>
        <strain evidence="15">cv. Nipponbare</strain>
    </source>
</reference>
<feature type="binding site" description="axial binding residue" evidence="11">
    <location>
        <position position="484"/>
    </location>
    <ligand>
        <name>heme</name>
        <dbReference type="ChEBI" id="CHEBI:30413"/>
    </ligand>
    <ligandPart>
        <name>Fe</name>
        <dbReference type="ChEBI" id="CHEBI:18248"/>
    </ligandPart>
</feature>
<dbReference type="PANTHER" id="PTHR47955">
    <property type="entry name" value="CYTOCHROME P450 FAMILY 71 PROTEIN"/>
    <property type="match status" value="1"/>
</dbReference>
<keyword evidence="9 11" id="KW-0408">Iron</keyword>
<keyword evidence="10 12" id="KW-0503">Monooxygenase</keyword>
<evidence type="ECO:0000256" key="7">
    <source>
        <dbReference type="ARBA" id="ARBA00022989"/>
    </source>
</evidence>
<keyword evidence="8 12" id="KW-0560">Oxidoreductase</keyword>
<dbReference type="OrthoDB" id="1470350at2759"/>
<evidence type="ECO:0000256" key="2">
    <source>
        <dbReference type="ARBA" id="ARBA00005179"/>
    </source>
</evidence>
<comment type="similarity">
    <text evidence="3 12">Belongs to the cytochrome P450 family.</text>
</comment>
<dbReference type="Proteomes" id="UP000000763">
    <property type="component" value="Chromosome 6"/>
</dbReference>
<keyword evidence="5 13" id="KW-0812">Transmembrane</keyword>
<proteinExistence type="inferred from homology"/>
<keyword evidence="7 13" id="KW-1133">Transmembrane helix</keyword>
<organism evidence="14 15">
    <name type="scientific">Oryza sativa subsp. japonica</name>
    <name type="common">Rice</name>
    <dbReference type="NCBI Taxonomy" id="39947"/>
    <lineage>
        <taxon>Eukaryota</taxon>
        <taxon>Viridiplantae</taxon>
        <taxon>Streptophyta</taxon>
        <taxon>Embryophyta</taxon>
        <taxon>Tracheophyta</taxon>
        <taxon>Spermatophyta</taxon>
        <taxon>Magnoliopsida</taxon>
        <taxon>Liliopsida</taxon>
        <taxon>Poales</taxon>
        <taxon>Poaceae</taxon>
        <taxon>BOP clade</taxon>
        <taxon>Oryzoideae</taxon>
        <taxon>Oryzeae</taxon>
        <taxon>Oryzinae</taxon>
        <taxon>Oryza</taxon>
        <taxon>Oryza sativa</taxon>
    </lineage>
</organism>
<protein>
    <submittedName>
        <fullName evidence="14">P450</fullName>
    </submittedName>
</protein>
<dbReference type="PROSITE" id="PS00086">
    <property type="entry name" value="CYTOCHROME_P450"/>
    <property type="match status" value="1"/>
</dbReference>
<dbReference type="GO" id="GO:0005506">
    <property type="term" value="F:iron ion binding"/>
    <property type="evidence" value="ECO:0007669"/>
    <property type="project" value="InterPro"/>
</dbReference>
<dbReference type="KEGG" id="osa:4340907"/>
<evidence type="ECO:0000256" key="4">
    <source>
        <dbReference type="ARBA" id="ARBA00022617"/>
    </source>
</evidence>
<dbReference type="PRINTS" id="PR00463">
    <property type="entry name" value="EP450I"/>
</dbReference>
<dbReference type="GO" id="GO:0016705">
    <property type="term" value="F:oxidoreductase activity, acting on paired donors, with incorporation or reduction of molecular oxygen"/>
    <property type="evidence" value="ECO:0007669"/>
    <property type="project" value="InterPro"/>
</dbReference>
<evidence type="ECO:0000256" key="5">
    <source>
        <dbReference type="ARBA" id="ARBA00022692"/>
    </source>
</evidence>
<keyword evidence="6 11" id="KW-0479">Metal-binding</keyword>
<evidence type="ECO:0000256" key="12">
    <source>
        <dbReference type="RuleBase" id="RU000461"/>
    </source>
</evidence>
<dbReference type="SUPFAM" id="SSF48264">
    <property type="entry name" value="Cytochrome P450"/>
    <property type="match status" value="1"/>
</dbReference>
<dbReference type="SMR" id="A0A0P0WWC2"/>
<dbReference type="InterPro" id="IPR036396">
    <property type="entry name" value="Cyt_P450_sf"/>
</dbReference>
<evidence type="ECO:0000256" key="10">
    <source>
        <dbReference type="ARBA" id="ARBA00023033"/>
    </source>
</evidence>
<dbReference type="PRINTS" id="PR00385">
    <property type="entry name" value="P450"/>
</dbReference>
<comment type="pathway">
    <text evidence="2">Secondary metabolite biosynthesis.</text>
</comment>
<dbReference type="InterPro" id="IPR002401">
    <property type="entry name" value="Cyt_P450_E_grp-I"/>
</dbReference>
<feature type="transmembrane region" description="Helical" evidence="13">
    <location>
        <begin position="34"/>
        <end position="57"/>
    </location>
</feature>
<evidence type="ECO:0000256" key="9">
    <source>
        <dbReference type="ARBA" id="ARBA00023004"/>
    </source>
</evidence>
<sequence length="544" mass="61150">MAQMLAAFLLDGLISHEHGHESLGAPPQAGTMAWYSLVLMTSLLFPLLVLLVMRCYVTRSGAKLLDKLPSVPGRLPVIGHLHLIGSLPHISLRDLATKHSPDMMLLHLGAVPTLVVSSSRVAQSILHTHDDIFASRPYSPIANILFYGATDVGFSPYNEYWRQIKKITTTHLLTMKKVRSYVSARQREVRIVMARITEAASKHVVVDLTEMLSCYSNNIVCHAVCGKFSLKEGWNQLLRELVKVNTSLLGGFNIEDYFPSFTRLAAVRRLLLSCAKAHNINKRWDQLLEKLIDDHTTKHIRSSSMLNHYDEEAGFIDVLLSIQHEYGLTKDNIKANLAAMLMAGMDTSFIELEYAMAELMQKPHVMGKLQAEVRRVMPKGQDIVTEEQLGCMPYLKAVIKETLRLHPPAPLLMPHLSISDCNINGYTIPSGTRVIVNVWALARDSNYWENADEFIPERFIVNTLGDYNGNNFHFLPFGSGRRICPGINFAIATIEIMLANLVYRFDWELPADQAAKGGIDMTETFGVAVHRKEKLLLIPHLHLR</sequence>
<evidence type="ECO:0000256" key="3">
    <source>
        <dbReference type="ARBA" id="ARBA00010617"/>
    </source>
</evidence>
<dbReference type="OMA" id="CNINGYT"/>
<keyword evidence="13" id="KW-0472">Membrane</keyword>
<evidence type="ECO:0000256" key="1">
    <source>
        <dbReference type="ARBA" id="ARBA00001971"/>
    </source>
</evidence>
<evidence type="ECO:0000256" key="13">
    <source>
        <dbReference type="SAM" id="Phobius"/>
    </source>
</evidence>
<evidence type="ECO:0000256" key="8">
    <source>
        <dbReference type="ARBA" id="ARBA00023002"/>
    </source>
</evidence>
<dbReference type="Gene3D" id="1.10.630.10">
    <property type="entry name" value="Cytochrome P450"/>
    <property type="match status" value="1"/>
</dbReference>
<dbReference type="AlphaFoldDB" id="A0A0P0WWC2"/>
<keyword evidence="4 11" id="KW-0349">Heme</keyword>
<dbReference type="FunFam" id="1.10.630.10:FF:000055">
    <property type="entry name" value="Cytochrome P450 71A26"/>
    <property type="match status" value="1"/>
</dbReference>
<evidence type="ECO:0000256" key="11">
    <source>
        <dbReference type="PIRSR" id="PIRSR602401-1"/>
    </source>
</evidence>
<dbReference type="EMBL" id="AP004757">
    <property type="protein sequence ID" value="BAD33240.1"/>
    <property type="molecule type" value="Genomic_DNA"/>
</dbReference>
<dbReference type="PANTHER" id="PTHR47955:SF14">
    <property type="entry name" value="OS01G0543600 PROTEIN"/>
    <property type="match status" value="1"/>
</dbReference>
<evidence type="ECO:0000256" key="6">
    <source>
        <dbReference type="ARBA" id="ARBA00022723"/>
    </source>
</evidence>
<dbReference type="Pfam" id="PF00067">
    <property type="entry name" value="p450"/>
    <property type="match status" value="1"/>
</dbReference>
<reference evidence="15" key="1">
    <citation type="journal article" date="2005" name="Nature">
        <title>The map-based sequence of the rice genome.</title>
        <authorList>
            <consortium name="International rice genome sequencing project (IRGSP)"/>
            <person name="Matsumoto T."/>
            <person name="Wu J."/>
            <person name="Kanamori H."/>
            <person name="Katayose Y."/>
            <person name="Fujisawa M."/>
            <person name="Namiki N."/>
            <person name="Mizuno H."/>
            <person name="Yamamoto K."/>
            <person name="Antonio B.A."/>
            <person name="Baba T."/>
            <person name="Sakata K."/>
            <person name="Nagamura Y."/>
            <person name="Aoki H."/>
            <person name="Arikawa K."/>
            <person name="Arita K."/>
            <person name="Bito T."/>
            <person name="Chiden Y."/>
            <person name="Fujitsuka N."/>
            <person name="Fukunaka R."/>
            <person name="Hamada M."/>
            <person name="Harada C."/>
            <person name="Hayashi A."/>
            <person name="Hijishita S."/>
            <person name="Honda M."/>
            <person name="Hosokawa S."/>
            <person name="Ichikawa Y."/>
            <person name="Idonuma A."/>
            <person name="Iijima M."/>
            <person name="Ikeda M."/>
            <person name="Ikeno M."/>
            <person name="Ito K."/>
            <person name="Ito S."/>
            <person name="Ito T."/>
            <person name="Ito Y."/>
            <person name="Ito Y."/>
            <person name="Iwabuchi A."/>
            <person name="Kamiya K."/>
            <person name="Karasawa W."/>
            <person name="Kurita K."/>
            <person name="Katagiri S."/>
            <person name="Kikuta A."/>
            <person name="Kobayashi H."/>
            <person name="Kobayashi N."/>
            <person name="Machita K."/>
            <person name="Maehara T."/>
            <person name="Masukawa M."/>
            <person name="Mizubayashi T."/>
            <person name="Mukai Y."/>
            <person name="Nagasaki H."/>
            <person name="Nagata Y."/>
            <person name="Naito S."/>
            <person name="Nakashima M."/>
            <person name="Nakama Y."/>
            <person name="Nakamichi Y."/>
            <person name="Nakamura M."/>
            <person name="Meguro A."/>
            <person name="Negishi M."/>
            <person name="Ohta I."/>
            <person name="Ohta T."/>
            <person name="Okamoto M."/>
            <person name="Ono N."/>
            <person name="Saji S."/>
            <person name="Sakaguchi M."/>
            <person name="Sakai K."/>
            <person name="Shibata M."/>
            <person name="Shimokawa T."/>
            <person name="Song J."/>
            <person name="Takazaki Y."/>
            <person name="Terasawa K."/>
            <person name="Tsugane M."/>
            <person name="Tsuji K."/>
            <person name="Ueda S."/>
            <person name="Waki K."/>
            <person name="Yamagata H."/>
            <person name="Yamamoto M."/>
            <person name="Yamamoto S."/>
            <person name="Yamane H."/>
            <person name="Yoshiki S."/>
            <person name="Yoshihara R."/>
            <person name="Yukawa K."/>
            <person name="Zhong H."/>
            <person name="Yano M."/>
            <person name="Yuan Q."/>
            <person name="Ouyang S."/>
            <person name="Liu J."/>
            <person name="Jones K.M."/>
            <person name="Gansberger K."/>
            <person name="Moffat K."/>
            <person name="Hill J."/>
            <person name="Bera J."/>
            <person name="Fadrosh D."/>
            <person name="Jin S."/>
            <person name="Johri S."/>
            <person name="Kim M."/>
            <person name="Overton L."/>
            <person name="Reardon M."/>
            <person name="Tsitrin T."/>
            <person name="Vuong H."/>
            <person name="Weaver B."/>
            <person name="Ciecko A."/>
            <person name="Tallon L."/>
            <person name="Jackson J."/>
            <person name="Pai G."/>
            <person name="Aken S.V."/>
            <person name="Utterback T."/>
            <person name="Reidmuller S."/>
            <person name="Feldblyum T."/>
            <person name="Hsiao J."/>
            <person name="Zismann V."/>
            <person name="Iobst S."/>
            <person name="de Vazeille A.R."/>
            <person name="Buell C.R."/>
            <person name="Ying K."/>
            <person name="Li Y."/>
            <person name="Lu T."/>
            <person name="Huang Y."/>
            <person name="Zhao Q."/>
            <person name="Feng Q."/>
            <person name="Zhang L."/>
            <person name="Zhu J."/>
            <person name="Weng Q."/>
            <person name="Mu J."/>
            <person name="Lu Y."/>
            <person name="Fan D."/>
            <person name="Liu Y."/>
            <person name="Guan J."/>
            <person name="Zhang Y."/>
            <person name="Yu S."/>
            <person name="Liu X."/>
            <person name="Zhang Y."/>
            <person name="Hong G."/>
            <person name="Han B."/>
            <person name="Choisne N."/>
            <person name="Demange N."/>
            <person name="Orjeda G."/>
            <person name="Samain S."/>
            <person name="Cattolico L."/>
            <person name="Pelletier E."/>
            <person name="Couloux A."/>
            <person name="Segurens B."/>
            <person name="Wincker P."/>
            <person name="D'Hont A."/>
            <person name="Scarpelli C."/>
            <person name="Weissenbach J."/>
            <person name="Salanoubat M."/>
            <person name="Quetier F."/>
            <person name="Yu Y."/>
            <person name="Kim H.R."/>
            <person name="Rambo T."/>
            <person name="Currie J."/>
            <person name="Collura K."/>
            <person name="Luo M."/>
            <person name="Yang T."/>
            <person name="Ammiraju J.S.S."/>
            <person name="Engler F."/>
            <person name="Soderlund C."/>
            <person name="Wing R.A."/>
            <person name="Palmer L.E."/>
            <person name="de la Bastide M."/>
            <person name="Spiegel L."/>
            <person name="Nascimento L."/>
            <person name="Zutavern T."/>
            <person name="O'Shaughnessy A."/>
            <person name="Dike S."/>
            <person name="Dedhia N."/>
            <person name="Preston R."/>
            <person name="Balija V."/>
            <person name="McCombie W.R."/>
            <person name="Chow T."/>
            <person name="Chen H."/>
            <person name="Chung M."/>
            <person name="Chen C."/>
            <person name="Shaw J."/>
            <person name="Wu H."/>
            <person name="Hsiao K."/>
            <person name="Chao Y."/>
            <person name="Chu M."/>
            <person name="Cheng C."/>
            <person name="Hour A."/>
            <person name="Lee P."/>
            <person name="Lin S."/>
            <person name="Lin Y."/>
            <person name="Liou J."/>
            <person name="Liu S."/>
            <person name="Hsing Y."/>
            <person name="Raghuvanshi S."/>
            <person name="Mohanty A."/>
            <person name="Bharti A.K."/>
            <person name="Gaur A."/>
            <person name="Gupta V."/>
            <person name="Kumar D."/>
            <person name="Ravi V."/>
            <person name="Vij S."/>
            <person name="Kapur A."/>
            <person name="Khurana P."/>
            <person name="Khurana P."/>
            <person name="Khurana J.P."/>
            <person name="Tyagi A.K."/>
            <person name="Gaikwad K."/>
            <person name="Singh A."/>
            <person name="Dalal V."/>
            <person name="Srivastava S."/>
            <person name="Dixit A."/>
            <person name="Pal A.K."/>
            <person name="Ghazi I.A."/>
            <person name="Yadav M."/>
            <person name="Pandit A."/>
            <person name="Bhargava A."/>
            <person name="Sureshbabu K."/>
            <person name="Batra K."/>
            <person name="Sharma T.R."/>
            <person name="Mohapatra T."/>
            <person name="Singh N.K."/>
            <person name="Messing J."/>
            <person name="Nelson A.B."/>
            <person name="Fuks G."/>
            <person name="Kavchok S."/>
            <person name="Keizer G."/>
            <person name="Linton E."/>
            <person name="Llaca V."/>
            <person name="Song R."/>
            <person name="Tanyolac B."/>
            <person name="Young S."/>
            <person name="Ho-Il K."/>
            <person name="Hahn J.H."/>
            <person name="Sangsakoo G."/>
            <person name="Vanavichit A."/>
            <person name="de Mattos Luiz.A.T."/>
            <person name="Zimmer P.D."/>
            <person name="Malone G."/>
            <person name="Dellagostin O."/>
            <person name="de Oliveira A.C."/>
            <person name="Bevan M."/>
            <person name="Bancroft I."/>
            <person name="Minx P."/>
            <person name="Cordum H."/>
            <person name="Wilson R."/>
            <person name="Cheng Z."/>
            <person name="Jin W."/>
            <person name="Jiang J."/>
            <person name="Leong S.A."/>
            <person name="Iwama H."/>
            <person name="Gojobori T."/>
            <person name="Itoh T."/>
            <person name="Niimura Y."/>
            <person name="Fujii Y."/>
            <person name="Habara T."/>
            <person name="Sakai H."/>
            <person name="Sato Y."/>
            <person name="Wilson G."/>
            <person name="Kumar K."/>
            <person name="McCouch S."/>
            <person name="Juretic N."/>
            <person name="Hoen D."/>
            <person name="Wright S."/>
            <person name="Bruskiewich R."/>
            <person name="Bureau T."/>
            <person name="Miyao A."/>
            <person name="Hirochika H."/>
            <person name="Nishikawa T."/>
            <person name="Kadowaki K."/>
            <person name="Sugiura M."/>
            <person name="Burr B."/>
            <person name="Sasaki T."/>
        </authorList>
    </citation>
    <scope>NUCLEOTIDE SEQUENCE [LARGE SCALE GENOMIC DNA]</scope>
    <source>
        <strain evidence="15">cv. Nipponbare</strain>
    </source>
</reference>
<dbReference type="CDD" id="cd11072">
    <property type="entry name" value="CYP71-like"/>
    <property type="match status" value="1"/>
</dbReference>
<comment type="cofactor">
    <cofactor evidence="1 11">
        <name>heme</name>
        <dbReference type="ChEBI" id="CHEBI:30413"/>
    </cofactor>
</comment>
<dbReference type="GO" id="GO:0004497">
    <property type="term" value="F:monooxygenase activity"/>
    <property type="evidence" value="ECO:0007669"/>
    <property type="project" value="UniProtKB-KW"/>
</dbReference>
<dbReference type="GO" id="GO:0020037">
    <property type="term" value="F:heme binding"/>
    <property type="evidence" value="ECO:0007669"/>
    <property type="project" value="InterPro"/>
</dbReference>
<dbReference type="Gramene" id="Os06t0325900-00">
    <property type="protein sequence ID" value="Os06t0325900-00"/>
    <property type="gene ID" value="Os06g0325900"/>
</dbReference>
<dbReference type="InterPro" id="IPR001128">
    <property type="entry name" value="Cyt_P450"/>
</dbReference>
<evidence type="ECO:0000313" key="14">
    <source>
        <dbReference type="EMBL" id="BAD33240.1"/>
    </source>
</evidence>
<name>A0A0P0WWC2_ORYSJ</name>
<gene>
    <name evidence="14" type="primary">P0652D10.24</name>
</gene>
<accession>A0A0P0WWC2</accession>
<evidence type="ECO:0000313" key="15">
    <source>
        <dbReference type="Proteomes" id="UP000000763"/>
    </source>
</evidence>
<dbReference type="InterPro" id="IPR017972">
    <property type="entry name" value="Cyt_P450_CS"/>
</dbReference>